<keyword evidence="5 12" id="KW-0812">Transmembrane</keyword>
<comment type="subcellular location">
    <subcellularLocation>
        <location evidence="1">Membrane</location>
        <topology evidence="1">Multi-pass membrane protein</topology>
    </subcellularLocation>
</comment>
<evidence type="ECO:0000256" key="1">
    <source>
        <dbReference type="ARBA" id="ARBA00004141"/>
    </source>
</evidence>
<dbReference type="PANTHER" id="PTHR11003:SF142">
    <property type="entry name" value="POTASSIUM CHANNEL DOMAIN-CONTAINING PROTEIN"/>
    <property type="match status" value="1"/>
</dbReference>
<evidence type="ECO:0000256" key="13">
    <source>
        <dbReference type="SAM" id="Phobius"/>
    </source>
</evidence>
<protein>
    <recommendedName>
        <fullName evidence="14">Potassium channel domain-containing protein</fullName>
    </recommendedName>
</protein>
<evidence type="ECO:0000256" key="5">
    <source>
        <dbReference type="ARBA" id="ARBA00022692"/>
    </source>
</evidence>
<keyword evidence="8 13" id="KW-1133">Transmembrane helix</keyword>
<dbReference type="PRINTS" id="PR01095">
    <property type="entry name" value="TASKCHANNEL"/>
</dbReference>
<evidence type="ECO:0000313" key="15">
    <source>
        <dbReference type="EMBL" id="KAK6634374.1"/>
    </source>
</evidence>
<evidence type="ECO:0000256" key="2">
    <source>
        <dbReference type="ARBA" id="ARBA00006666"/>
    </source>
</evidence>
<evidence type="ECO:0000256" key="9">
    <source>
        <dbReference type="ARBA" id="ARBA00023065"/>
    </source>
</evidence>
<dbReference type="GO" id="GO:0015271">
    <property type="term" value="F:outward rectifier potassium channel activity"/>
    <property type="evidence" value="ECO:0007669"/>
    <property type="project" value="TreeGrafter"/>
</dbReference>
<evidence type="ECO:0000256" key="12">
    <source>
        <dbReference type="RuleBase" id="RU003857"/>
    </source>
</evidence>
<dbReference type="PRINTS" id="PR01333">
    <property type="entry name" value="2POREKCHANEL"/>
</dbReference>
<evidence type="ECO:0000256" key="7">
    <source>
        <dbReference type="ARBA" id="ARBA00022958"/>
    </source>
</evidence>
<dbReference type="EMBL" id="JAWJWE010000005">
    <property type="protein sequence ID" value="KAK6634374.1"/>
    <property type="molecule type" value="Genomic_DNA"/>
</dbReference>
<proteinExistence type="inferred from homology"/>
<dbReference type="GO" id="GO:0005886">
    <property type="term" value="C:plasma membrane"/>
    <property type="evidence" value="ECO:0007669"/>
    <property type="project" value="TreeGrafter"/>
</dbReference>
<feature type="transmembrane region" description="Helical" evidence="13">
    <location>
        <begin position="200"/>
        <end position="224"/>
    </location>
</feature>
<keyword evidence="3 12" id="KW-0813">Transport</keyword>
<evidence type="ECO:0000256" key="3">
    <source>
        <dbReference type="ARBA" id="ARBA00022448"/>
    </source>
</evidence>
<evidence type="ECO:0000256" key="4">
    <source>
        <dbReference type="ARBA" id="ARBA00022538"/>
    </source>
</evidence>
<dbReference type="InterPro" id="IPR003092">
    <property type="entry name" value="2pore_dom_K_chnl_TASK"/>
</dbReference>
<feature type="transmembrane region" description="Helical" evidence="13">
    <location>
        <begin position="21"/>
        <end position="42"/>
    </location>
</feature>
<name>A0AAN8PIX6_POLSC</name>
<dbReference type="InterPro" id="IPR013099">
    <property type="entry name" value="K_chnl_dom"/>
</dbReference>
<keyword evidence="11 12" id="KW-0407">Ion channel</keyword>
<dbReference type="SUPFAM" id="SSF81324">
    <property type="entry name" value="Voltage-gated potassium channels"/>
    <property type="match status" value="2"/>
</dbReference>
<evidence type="ECO:0000313" key="16">
    <source>
        <dbReference type="Proteomes" id="UP001372834"/>
    </source>
</evidence>
<keyword evidence="6" id="KW-0631">Potassium channel</keyword>
<comment type="caution">
    <text evidence="15">The sequence shown here is derived from an EMBL/GenBank/DDBJ whole genome shotgun (WGS) entry which is preliminary data.</text>
</comment>
<reference evidence="15 16" key="1">
    <citation type="submission" date="2023-10" db="EMBL/GenBank/DDBJ databases">
        <title>Genomes of two closely related lineages of the louse Polyplax serrata with different host specificities.</title>
        <authorList>
            <person name="Martinu J."/>
            <person name="Tarabai H."/>
            <person name="Stefka J."/>
            <person name="Hypsa V."/>
        </authorList>
    </citation>
    <scope>NUCLEOTIDE SEQUENCE [LARGE SCALE GENOMIC DNA]</scope>
    <source>
        <strain evidence="15">HR10_N</strain>
    </source>
</reference>
<feature type="transmembrane region" description="Helical" evidence="13">
    <location>
        <begin position="256"/>
        <end position="278"/>
    </location>
</feature>
<keyword evidence="10 13" id="KW-0472">Membrane</keyword>
<keyword evidence="4" id="KW-0633">Potassium transport</keyword>
<feature type="domain" description="Potassium channel" evidence="14">
    <location>
        <begin position="111"/>
        <end position="169"/>
    </location>
</feature>
<gene>
    <name evidence="15" type="ORF">RUM43_011775</name>
</gene>
<evidence type="ECO:0000256" key="6">
    <source>
        <dbReference type="ARBA" id="ARBA00022826"/>
    </source>
</evidence>
<evidence type="ECO:0000256" key="8">
    <source>
        <dbReference type="ARBA" id="ARBA00022989"/>
    </source>
</evidence>
<dbReference type="GO" id="GO:0022841">
    <property type="term" value="F:potassium ion leak channel activity"/>
    <property type="evidence" value="ECO:0007669"/>
    <property type="project" value="TreeGrafter"/>
</dbReference>
<organism evidence="15 16">
    <name type="scientific">Polyplax serrata</name>
    <name type="common">Common mouse louse</name>
    <dbReference type="NCBI Taxonomy" id="468196"/>
    <lineage>
        <taxon>Eukaryota</taxon>
        <taxon>Metazoa</taxon>
        <taxon>Ecdysozoa</taxon>
        <taxon>Arthropoda</taxon>
        <taxon>Hexapoda</taxon>
        <taxon>Insecta</taxon>
        <taxon>Pterygota</taxon>
        <taxon>Neoptera</taxon>
        <taxon>Paraneoptera</taxon>
        <taxon>Psocodea</taxon>
        <taxon>Troctomorpha</taxon>
        <taxon>Phthiraptera</taxon>
        <taxon>Anoplura</taxon>
        <taxon>Polyplacidae</taxon>
        <taxon>Polyplax</taxon>
    </lineage>
</organism>
<dbReference type="AlphaFoldDB" id="A0AAN8PIX6"/>
<comment type="similarity">
    <text evidence="2 12">Belongs to the two pore domain potassium channel (TC 1.A.1.8) family.</text>
</comment>
<evidence type="ECO:0000259" key="14">
    <source>
        <dbReference type="Pfam" id="PF07885"/>
    </source>
</evidence>
<dbReference type="Gene3D" id="1.10.287.70">
    <property type="match status" value="1"/>
</dbReference>
<sequence>MEKVSSEEEETGWNVKKIRKVLGHVGLLLAVSIYTVIGALVFRELEHPAEMSKFNGLIQNLESQRFRLIRFSHLCSQDTLKCNQLLDEYELAVIEACQGGVQLPLKSKDEVASRWSFPESAFFASTVLTTIGYGNTVPNTFWGRLFCILFALVGIPLTLSVIADMGVLMATALSGLHQKAKPFIPTKNFISGLSSTRRRWLSALGGIVFLVLYLSAGAAIFMVWEEDWGFFEGFYFCFITMTTIGFGDLVPKNPNYMFMCTLYILVGLALTSTIIELVRRQYARSWKTIQALSGPLGDMLKRMGEGAGTGLDMATFQTDLKKILTVMNVPRKTNNGKEWQEAIDSVLHDIGYKSKDKKTPQVLQIVVYETTV</sequence>
<evidence type="ECO:0000256" key="11">
    <source>
        <dbReference type="ARBA" id="ARBA00023303"/>
    </source>
</evidence>
<feature type="domain" description="Potassium channel" evidence="14">
    <location>
        <begin position="209"/>
        <end position="280"/>
    </location>
</feature>
<dbReference type="GO" id="GO:0030322">
    <property type="term" value="P:stabilization of membrane potential"/>
    <property type="evidence" value="ECO:0007669"/>
    <property type="project" value="TreeGrafter"/>
</dbReference>
<feature type="transmembrane region" description="Helical" evidence="13">
    <location>
        <begin position="141"/>
        <end position="163"/>
    </location>
</feature>
<keyword evidence="9 12" id="KW-0406">Ion transport</keyword>
<accession>A0AAN8PIX6</accession>
<dbReference type="Pfam" id="PF07885">
    <property type="entry name" value="Ion_trans_2"/>
    <property type="match status" value="2"/>
</dbReference>
<keyword evidence="7" id="KW-0630">Potassium</keyword>
<dbReference type="Proteomes" id="UP001372834">
    <property type="component" value="Unassembled WGS sequence"/>
</dbReference>
<dbReference type="PANTHER" id="PTHR11003">
    <property type="entry name" value="POTASSIUM CHANNEL, SUBFAMILY K"/>
    <property type="match status" value="1"/>
</dbReference>
<evidence type="ECO:0000256" key="10">
    <source>
        <dbReference type="ARBA" id="ARBA00023136"/>
    </source>
</evidence>
<dbReference type="InterPro" id="IPR003280">
    <property type="entry name" value="2pore_dom_K_chnl"/>
</dbReference>